<dbReference type="InterPro" id="IPR036388">
    <property type="entry name" value="WH-like_DNA-bd_sf"/>
</dbReference>
<feature type="domain" description="OmpR/PhoB-type" evidence="5">
    <location>
        <begin position="11"/>
        <end position="111"/>
    </location>
</feature>
<keyword evidence="4" id="KW-0472">Membrane</keyword>
<evidence type="ECO:0000313" key="7">
    <source>
        <dbReference type="Proteomes" id="UP000051254"/>
    </source>
</evidence>
<comment type="similarity">
    <text evidence="1">Belongs to the TolB family.</text>
</comment>
<keyword evidence="4" id="KW-0812">Transmembrane</keyword>
<protein>
    <recommendedName>
        <fullName evidence="5">OmpR/PhoB-type domain-containing protein</fullName>
    </recommendedName>
</protein>
<feature type="DNA-binding region" description="OmpR/PhoB-type" evidence="3">
    <location>
        <begin position="11"/>
        <end position="111"/>
    </location>
</feature>
<dbReference type="GO" id="GO:0006355">
    <property type="term" value="P:regulation of DNA-templated transcription"/>
    <property type="evidence" value="ECO:0007669"/>
    <property type="project" value="InterPro"/>
</dbReference>
<dbReference type="PATRIC" id="fig|266128.3.peg.1372"/>
<dbReference type="GO" id="GO:0000160">
    <property type="term" value="P:phosphorelay signal transduction system"/>
    <property type="evidence" value="ECO:0007669"/>
    <property type="project" value="InterPro"/>
</dbReference>
<name>A0A0R0BEH9_9GAMM</name>
<evidence type="ECO:0000256" key="3">
    <source>
        <dbReference type="PROSITE-ProRule" id="PRU01091"/>
    </source>
</evidence>
<dbReference type="Pfam" id="PF07676">
    <property type="entry name" value="PD40"/>
    <property type="match status" value="3"/>
</dbReference>
<proteinExistence type="inferred from homology"/>
<dbReference type="Proteomes" id="UP000051254">
    <property type="component" value="Unassembled WGS sequence"/>
</dbReference>
<dbReference type="EMBL" id="LDJH01000022">
    <property type="protein sequence ID" value="KRG55759.1"/>
    <property type="molecule type" value="Genomic_DNA"/>
</dbReference>
<evidence type="ECO:0000256" key="1">
    <source>
        <dbReference type="ARBA" id="ARBA00009820"/>
    </source>
</evidence>
<evidence type="ECO:0000313" key="6">
    <source>
        <dbReference type="EMBL" id="KRG55759.1"/>
    </source>
</evidence>
<organism evidence="6 7">
    <name type="scientific">Stenotrophomonas koreensis</name>
    <dbReference type="NCBI Taxonomy" id="266128"/>
    <lineage>
        <taxon>Bacteria</taxon>
        <taxon>Pseudomonadati</taxon>
        <taxon>Pseudomonadota</taxon>
        <taxon>Gammaproteobacteria</taxon>
        <taxon>Lysobacterales</taxon>
        <taxon>Lysobacteraceae</taxon>
        <taxon>Stenotrophomonas</taxon>
    </lineage>
</organism>
<dbReference type="SUPFAM" id="SSF46894">
    <property type="entry name" value="C-terminal effector domain of the bipartite response regulators"/>
    <property type="match status" value="1"/>
</dbReference>
<dbReference type="GO" id="GO:0003677">
    <property type="term" value="F:DNA binding"/>
    <property type="evidence" value="ECO:0007669"/>
    <property type="project" value="UniProtKB-UniRule"/>
</dbReference>
<keyword evidence="2 3" id="KW-0238">DNA-binding</keyword>
<dbReference type="RefSeq" id="WP_057666966.1">
    <property type="nucleotide sequence ID" value="NZ_LDJH01000022.1"/>
</dbReference>
<dbReference type="InterPro" id="IPR001867">
    <property type="entry name" value="OmpR/PhoB-type_DNA-bd"/>
</dbReference>
<dbReference type="OrthoDB" id="626010at2"/>
<dbReference type="CDD" id="cd00383">
    <property type="entry name" value="trans_reg_C"/>
    <property type="match status" value="1"/>
</dbReference>
<dbReference type="Gene3D" id="2.120.10.30">
    <property type="entry name" value="TolB, C-terminal domain"/>
    <property type="match status" value="2"/>
</dbReference>
<evidence type="ECO:0000256" key="4">
    <source>
        <dbReference type="SAM" id="Phobius"/>
    </source>
</evidence>
<feature type="transmembrane region" description="Helical" evidence="4">
    <location>
        <begin position="151"/>
        <end position="172"/>
    </location>
</feature>
<dbReference type="Pfam" id="PF00486">
    <property type="entry name" value="Trans_reg_C"/>
    <property type="match status" value="1"/>
</dbReference>
<keyword evidence="7" id="KW-1185">Reference proteome</keyword>
<dbReference type="SMART" id="SM00862">
    <property type="entry name" value="Trans_reg_C"/>
    <property type="match status" value="1"/>
</dbReference>
<dbReference type="Gene3D" id="1.10.10.10">
    <property type="entry name" value="Winged helix-like DNA-binding domain superfamily/Winged helix DNA-binding domain"/>
    <property type="match status" value="1"/>
</dbReference>
<dbReference type="PANTHER" id="PTHR36842:SF1">
    <property type="entry name" value="PROTEIN TOLB"/>
    <property type="match status" value="1"/>
</dbReference>
<dbReference type="SUPFAM" id="SSF82171">
    <property type="entry name" value="DPP6 N-terminal domain-like"/>
    <property type="match status" value="1"/>
</dbReference>
<dbReference type="InterPro" id="IPR011659">
    <property type="entry name" value="WD40"/>
</dbReference>
<dbReference type="InterPro" id="IPR011042">
    <property type="entry name" value="6-blade_b-propeller_TolB-like"/>
</dbReference>
<reference evidence="6 7" key="1">
    <citation type="submission" date="2015-05" db="EMBL/GenBank/DDBJ databases">
        <title>Genome sequencing and analysis of members of genus Stenotrophomonas.</title>
        <authorList>
            <person name="Patil P.P."/>
            <person name="Midha S."/>
            <person name="Patil P.B."/>
        </authorList>
    </citation>
    <scope>NUCLEOTIDE SEQUENCE [LARGE SCALE GENOMIC DNA]</scope>
    <source>
        <strain evidence="6 7">DSM 17805</strain>
    </source>
</reference>
<comment type="caution">
    <text evidence="6">The sequence shown here is derived from an EMBL/GenBank/DDBJ whole genome shotgun (WGS) entry which is preliminary data.</text>
</comment>
<gene>
    <name evidence="6" type="ORF">ABB25_11540</name>
</gene>
<evidence type="ECO:0000256" key="2">
    <source>
        <dbReference type="ARBA" id="ARBA00023125"/>
    </source>
</evidence>
<dbReference type="InterPro" id="IPR016032">
    <property type="entry name" value="Sig_transdc_resp-reg_C-effctor"/>
</dbReference>
<evidence type="ECO:0000259" key="5">
    <source>
        <dbReference type="PROSITE" id="PS51755"/>
    </source>
</evidence>
<keyword evidence="4" id="KW-1133">Transmembrane helix</keyword>
<dbReference type="PANTHER" id="PTHR36842">
    <property type="entry name" value="PROTEIN TOLB HOMOLOG"/>
    <property type="match status" value="1"/>
</dbReference>
<accession>A0A0R0BEH9</accession>
<dbReference type="STRING" id="266128.ABB25_11540"/>
<sequence length="749" mass="82569">MTSALSAVATAIVLQVGRCRVETASREITGPSSPRVRRVTPKAMAVLRLLAVAGGQVVTRESLLAGVWPDSAPTDDVLTQAVTQLRKAFAAADGSEPYIETIARSGYRLLVPVAVMSLPATPDAPEPGLRPTEAGFSAEPPRRRRRVLRRWLLIALAVALVLAIAMLSWLLWQQRSQAQAASSNPLPVRPYRLLTSSLETETHPALSPAGDQLAYTAVNSQQERSQIFVRKRLANSPLHALSDTPLQAHDRLPSWSPDGSQIAFARFHADGRCQLMLAAADGQQPPVELLDCSPAELLSFDFSADGRTLVIGSFSAQPGRAGIALFHIAERRWQPLDYPRQPGDLDYNPRISPDGRWLVFARNPQLGRLYMMPAGGGALQPLDPGLMQIRGLSWLSDSRHIVVGRRIGMEARLQQLDTRQPGVWRDLGVEDAQLPAAARQVPMLAFMQRRAQTGLLRYGRDQPPQRIYPSVGRELAPALSADGQQLLLFSDRSGVPAVWQGRGDGRGALRLVVGVQPDVRQQAVWDRQGQHALLIGQDQAQRSVLYELSGAGTAVPLPVPVSSQILQAAYTDSANQLLVLERADDRGRLRLFDRDRTPWQELARLDGVSQLRWDRSRGRVLFTRFDRPGLFAWDTASGQTAVVNTHWPTRWRYRSWEVSADGSIWYSQIAAHCRNALRLLNPQPQQRDSGQDLRCLDRRLAASFGGFSSAEDGALLMAVAEREGGDIGLMPLFDTAEAQLEYFSKRLIL</sequence>
<dbReference type="AlphaFoldDB" id="A0A0R0BEH9"/>
<dbReference type="PROSITE" id="PS51755">
    <property type="entry name" value="OMPR_PHOB"/>
    <property type="match status" value="1"/>
</dbReference>